<organism evidence="1 2">
    <name type="scientific">Modicella reniformis</name>
    <dbReference type="NCBI Taxonomy" id="1440133"/>
    <lineage>
        <taxon>Eukaryota</taxon>
        <taxon>Fungi</taxon>
        <taxon>Fungi incertae sedis</taxon>
        <taxon>Mucoromycota</taxon>
        <taxon>Mortierellomycotina</taxon>
        <taxon>Mortierellomycetes</taxon>
        <taxon>Mortierellales</taxon>
        <taxon>Mortierellaceae</taxon>
        <taxon>Modicella</taxon>
    </lineage>
</organism>
<comment type="caution">
    <text evidence="1">The sequence shown here is derived from an EMBL/GenBank/DDBJ whole genome shotgun (WGS) entry which is preliminary data.</text>
</comment>
<sequence length="123" mass="14128">MAHHPRLRDPYFRWQPIPHDSQVSGKNIYSSDNQHLQEHHLQELCLHSSEIVAIPARWDVKTGHYVVLLNEAQQIFKDAVLFLDNGDIVPFVKDDSQEVLPLRIKYHLGVVLKVIQMDAGQGS</sequence>
<dbReference type="Proteomes" id="UP000749646">
    <property type="component" value="Unassembled WGS sequence"/>
</dbReference>
<dbReference type="AlphaFoldDB" id="A0A9P6JCH8"/>
<dbReference type="EMBL" id="JAAAHW010005649">
    <property type="protein sequence ID" value="KAF9967264.1"/>
    <property type="molecule type" value="Genomic_DNA"/>
</dbReference>
<gene>
    <name evidence="1" type="ORF">BGZ65_000091</name>
</gene>
<feature type="non-terminal residue" evidence="1">
    <location>
        <position position="1"/>
    </location>
</feature>
<accession>A0A9P6JCH8</accession>
<evidence type="ECO:0000313" key="1">
    <source>
        <dbReference type="EMBL" id="KAF9967264.1"/>
    </source>
</evidence>
<reference evidence="1" key="1">
    <citation type="journal article" date="2020" name="Fungal Divers.">
        <title>Resolving the Mortierellaceae phylogeny through synthesis of multi-gene phylogenetics and phylogenomics.</title>
        <authorList>
            <person name="Vandepol N."/>
            <person name="Liber J."/>
            <person name="Desiro A."/>
            <person name="Na H."/>
            <person name="Kennedy M."/>
            <person name="Barry K."/>
            <person name="Grigoriev I.V."/>
            <person name="Miller A.N."/>
            <person name="O'Donnell K."/>
            <person name="Stajich J.E."/>
            <person name="Bonito G."/>
        </authorList>
    </citation>
    <scope>NUCLEOTIDE SEQUENCE</scope>
    <source>
        <strain evidence="1">MES-2147</strain>
    </source>
</reference>
<keyword evidence="2" id="KW-1185">Reference proteome</keyword>
<dbReference type="OrthoDB" id="2446071at2759"/>
<proteinExistence type="predicted"/>
<protein>
    <submittedName>
        <fullName evidence="1">Uncharacterized protein</fullName>
    </submittedName>
</protein>
<evidence type="ECO:0000313" key="2">
    <source>
        <dbReference type="Proteomes" id="UP000749646"/>
    </source>
</evidence>
<name>A0A9P6JCH8_9FUNG</name>